<reference evidence="3" key="1">
    <citation type="journal article" date="2022" name="Int. J. Syst. Evol. Microbiol.">
        <title>Cellulosimicrobium protaetiae sp. nov., isolated from the gut of the larva of Protaetia brevitarsis seulensis.</title>
        <authorList>
            <person name="Le Han H."/>
            <person name="Nguyen T.T.H."/>
            <person name="Li Z."/>
            <person name="Shin N.R."/>
            <person name="Kim S.G."/>
        </authorList>
    </citation>
    <scope>NUCLEOTIDE SEQUENCE [LARGE SCALE GENOMIC DNA]</scope>
    <source>
        <strain evidence="3">BI34</strain>
    </source>
</reference>
<dbReference type="RefSeq" id="WP_154799113.1">
    <property type="nucleotide sequence ID" value="NZ_CP052757.1"/>
</dbReference>
<dbReference type="KEGG" id="cprt:FIC82_015580"/>
<dbReference type="Proteomes" id="UP000451354">
    <property type="component" value="Chromosome"/>
</dbReference>
<dbReference type="AlphaFoldDB" id="A0A6M5UFL4"/>
<dbReference type="InterPro" id="IPR028943">
    <property type="entry name" value="ZorC_EH_Signature_dom"/>
</dbReference>
<evidence type="ECO:0000313" key="2">
    <source>
        <dbReference type="EMBL" id="QJW37387.1"/>
    </source>
</evidence>
<dbReference type="EMBL" id="CP052757">
    <property type="protein sequence ID" value="QJW37387.1"/>
    <property type="molecule type" value="Genomic_DNA"/>
</dbReference>
<dbReference type="Pfam" id="PF15611">
    <property type="entry name" value="EH_Signature"/>
    <property type="match status" value="1"/>
</dbReference>
<name>A0A6M5UFL4_9MICO</name>
<proteinExistence type="predicted"/>
<evidence type="ECO:0000259" key="1">
    <source>
        <dbReference type="Pfam" id="PF15611"/>
    </source>
</evidence>
<evidence type="ECO:0000313" key="3">
    <source>
        <dbReference type="Proteomes" id="UP000451354"/>
    </source>
</evidence>
<accession>A0A6M5UFL4</accession>
<sequence length="505" mass="57352">MISLLPLPPVQVDLPPWEGESVSRWRALESRAAHLAARAGTGPRFDALLAEARRMLESEHPDVARRMLTDRRFARAVATVWADSPALAARTMSAQLVGALRPTPHRRPSRLTVVIATKLLLGHFDELDTWRPGLFAELTATVRAMVAASVVGRTDTVETLRTQGAFLLDPQGPRTLARHLLSTGTSPHAWFRTYGLAMAVDTRYFHLVRDAVYLVQIEDADPTVTGHPVLTEVRDEVVARQRSATPTSDPGSARRFGHDVLTALLLKDVRRPAPDWLETVTAIAGDPRHRQTERWALWWRPLDQRLLDRAVRWMSTADLRAFLDAVEDYGRSRGKTDLTRMIAPRRIFLDGLYEADRIVETRLVLGADVSRRVAGPAGLSQYDAARYSETGGNDKAIIIVDCGDFTLVEGSHNFKLYVFAGRPVARLMNRSERHFTLDDFRDRVPREHERLHGPERWTMISHQGLWQREAFNFLRYLGVRVEERTLVDERTYLTIQRRRASEGWY</sequence>
<protein>
    <recommendedName>
        <fullName evidence="1">Zorya protein ZorC EH domain-containing protein</fullName>
    </recommendedName>
</protein>
<feature type="domain" description="Zorya protein ZorC EH" evidence="1">
    <location>
        <begin position="26"/>
        <end position="470"/>
    </location>
</feature>
<gene>
    <name evidence="2" type="ORF">FIC82_015580</name>
</gene>
<dbReference type="OrthoDB" id="5431366at2"/>
<keyword evidence="3" id="KW-1185">Reference proteome</keyword>
<organism evidence="2 3">
    <name type="scientific">Cellulosimicrobium protaetiae</name>
    <dbReference type="NCBI Taxonomy" id="2587808"/>
    <lineage>
        <taxon>Bacteria</taxon>
        <taxon>Bacillati</taxon>
        <taxon>Actinomycetota</taxon>
        <taxon>Actinomycetes</taxon>
        <taxon>Micrococcales</taxon>
        <taxon>Promicromonosporaceae</taxon>
        <taxon>Cellulosimicrobium</taxon>
    </lineage>
</organism>